<feature type="binding site" evidence="4">
    <location>
        <position position="53"/>
    </location>
    <ligand>
        <name>1-deoxy-D-xylulose 5-phosphate</name>
        <dbReference type="ChEBI" id="CHEBI:57792"/>
    </ligand>
</feature>
<dbReference type="Proteomes" id="UP001240639">
    <property type="component" value="Unassembled WGS sequence"/>
</dbReference>
<sequence>MSNGSSTGKLRLGVNIDHVATIRNARGGDHPDPVRAAEIVASVGGDGITAHLREDRRHIRDADLRRIQQATDLPLNLEMAATEEMLDIALAHTPHAACIVPEKREERTTEGGLDAAGLHNTLTPIVWKLKDNGIRVSLFIEADERQLDAAQRLGVPVVEFHTGEYAHAGLDGDAEREGRELERIATMSAAARSVGIEPHAGHGLTYENVKPIAAIPELAELNIGHYLVGEAVFVGLEEAVRRMRRFMDESRI</sequence>
<evidence type="ECO:0000256" key="1">
    <source>
        <dbReference type="ARBA" id="ARBA00022490"/>
    </source>
</evidence>
<comment type="subunit">
    <text evidence="4">Homooctamer; tetramer of dimers.</text>
</comment>
<keyword evidence="2 4" id="KW-0808">Transferase</keyword>
<keyword evidence="1 4" id="KW-0963">Cytoplasm</keyword>
<evidence type="ECO:0000256" key="4">
    <source>
        <dbReference type="HAMAP-Rule" id="MF_00279"/>
    </source>
</evidence>
<feature type="active site" description="Proton acceptor" evidence="4">
    <location>
        <position position="51"/>
    </location>
</feature>
<dbReference type="RefSeq" id="WP_305932119.1">
    <property type="nucleotide sequence ID" value="NZ_JAVAIM010000001.1"/>
</dbReference>
<feature type="binding site" evidence="4">
    <location>
        <position position="26"/>
    </location>
    <ligand>
        <name>3-amino-2-oxopropyl phosphate</name>
        <dbReference type="ChEBI" id="CHEBI:57279"/>
    </ligand>
</feature>
<gene>
    <name evidence="4" type="primary">pdxJ</name>
    <name evidence="6" type="ORF">Q9K02_06280</name>
</gene>
<feature type="binding site" evidence="4">
    <location>
        <position position="203"/>
    </location>
    <ligand>
        <name>3-amino-2-oxopropyl phosphate</name>
        <dbReference type="ChEBI" id="CHEBI:57279"/>
    </ligand>
</feature>
<evidence type="ECO:0000256" key="2">
    <source>
        <dbReference type="ARBA" id="ARBA00022679"/>
    </source>
</evidence>
<dbReference type="PANTHER" id="PTHR30456:SF0">
    <property type="entry name" value="PYRIDOXINE 5'-PHOSPHATE SYNTHASE"/>
    <property type="match status" value="1"/>
</dbReference>
<keyword evidence="7" id="KW-1185">Reference proteome</keyword>
<dbReference type="NCBIfam" id="NF003625">
    <property type="entry name" value="PRK05265.1-3"/>
    <property type="match status" value="1"/>
</dbReference>
<evidence type="ECO:0000313" key="6">
    <source>
        <dbReference type="EMBL" id="MDP4574745.1"/>
    </source>
</evidence>
<protein>
    <recommendedName>
        <fullName evidence="4 5">Pyridoxine 5'-phosphate synthase</fullName>
        <shortName evidence="4">PNP synthase</shortName>
        <ecNumber evidence="4 5">2.6.99.2</ecNumber>
    </recommendedName>
</protein>
<dbReference type="HAMAP" id="MF_00279">
    <property type="entry name" value="PdxJ"/>
    <property type="match status" value="1"/>
</dbReference>
<organism evidence="6 7">
    <name type="scientific">Qipengyuania profundimaris</name>
    <dbReference type="NCBI Taxonomy" id="3067652"/>
    <lineage>
        <taxon>Bacteria</taxon>
        <taxon>Pseudomonadati</taxon>
        <taxon>Pseudomonadota</taxon>
        <taxon>Alphaproteobacteria</taxon>
        <taxon>Sphingomonadales</taxon>
        <taxon>Erythrobacteraceae</taxon>
        <taxon>Qipengyuania</taxon>
    </lineage>
</organism>
<dbReference type="SUPFAM" id="SSF63892">
    <property type="entry name" value="Pyridoxine 5'-phosphate synthase"/>
    <property type="match status" value="1"/>
</dbReference>
<comment type="caution">
    <text evidence="6">The sequence shown here is derived from an EMBL/GenBank/DDBJ whole genome shotgun (WGS) entry which is preliminary data.</text>
</comment>
<comment type="catalytic activity">
    <reaction evidence="4">
        <text>3-amino-2-oxopropyl phosphate + 1-deoxy-D-xylulose 5-phosphate = pyridoxine 5'-phosphate + phosphate + 2 H2O + H(+)</text>
        <dbReference type="Rhea" id="RHEA:15265"/>
        <dbReference type="ChEBI" id="CHEBI:15377"/>
        <dbReference type="ChEBI" id="CHEBI:15378"/>
        <dbReference type="ChEBI" id="CHEBI:43474"/>
        <dbReference type="ChEBI" id="CHEBI:57279"/>
        <dbReference type="ChEBI" id="CHEBI:57792"/>
        <dbReference type="ChEBI" id="CHEBI:58589"/>
        <dbReference type="EC" id="2.6.99.2"/>
    </reaction>
</comment>
<evidence type="ECO:0000256" key="5">
    <source>
        <dbReference type="NCBIfam" id="TIGR00559"/>
    </source>
</evidence>
<dbReference type="NCBIfam" id="NF003624">
    <property type="entry name" value="PRK05265.1-2"/>
    <property type="match status" value="1"/>
</dbReference>
<dbReference type="GO" id="GO:0033856">
    <property type="term" value="F:pyridoxine 5'-phosphate synthase activity"/>
    <property type="evidence" value="ECO:0007669"/>
    <property type="project" value="UniProtKB-EC"/>
</dbReference>
<feature type="binding site" evidence="4">
    <location>
        <position position="58"/>
    </location>
    <ligand>
        <name>1-deoxy-D-xylulose 5-phosphate</name>
        <dbReference type="ChEBI" id="CHEBI:57792"/>
    </ligand>
</feature>
<comment type="similarity">
    <text evidence="4">Belongs to the PNP synthase family.</text>
</comment>
<feature type="active site" description="Proton acceptor" evidence="4">
    <location>
        <position position="78"/>
    </location>
</feature>
<dbReference type="InterPro" id="IPR004569">
    <property type="entry name" value="PyrdxlP_synth_PdxJ"/>
</dbReference>
<feature type="site" description="Transition state stabilizer" evidence="4">
    <location>
        <position position="159"/>
    </location>
</feature>
<evidence type="ECO:0000256" key="3">
    <source>
        <dbReference type="ARBA" id="ARBA00023096"/>
    </source>
</evidence>
<reference evidence="6 7" key="1">
    <citation type="submission" date="2023-08" db="EMBL/GenBank/DDBJ databases">
        <title>genomic of G39.</title>
        <authorList>
            <person name="Wang Y."/>
        </authorList>
    </citation>
    <scope>NUCLEOTIDE SEQUENCE [LARGE SCALE GENOMIC DNA]</scope>
    <source>
        <strain evidence="6 7">G39</strain>
    </source>
</reference>
<dbReference type="EMBL" id="JAVAIM010000001">
    <property type="protein sequence ID" value="MDP4574745.1"/>
    <property type="molecule type" value="Genomic_DNA"/>
</dbReference>
<dbReference type="InterPro" id="IPR013785">
    <property type="entry name" value="Aldolase_TIM"/>
</dbReference>
<accession>A0ABT9HP16</accession>
<feature type="active site" description="Proton donor" evidence="4">
    <location>
        <position position="202"/>
    </location>
</feature>
<comment type="function">
    <text evidence="4">Catalyzes the complicated ring closure reaction between the two acyclic compounds 1-deoxy-D-xylulose-5-phosphate (DXP) and 3-amino-2-oxopropyl phosphate (1-amino-acetone-3-phosphate or AAP) to form pyridoxine 5'-phosphate (PNP) and inorganic phosphate.</text>
</comment>
<feature type="binding site" evidence="4">
    <location>
        <begin position="17"/>
        <end position="18"/>
    </location>
    <ligand>
        <name>1-deoxy-D-xylulose 5-phosphate</name>
        <dbReference type="ChEBI" id="CHEBI:57792"/>
    </ligand>
</feature>
<dbReference type="PANTHER" id="PTHR30456">
    <property type="entry name" value="PYRIDOXINE 5'-PHOSPHATE SYNTHASE"/>
    <property type="match status" value="1"/>
</dbReference>
<dbReference type="CDD" id="cd00003">
    <property type="entry name" value="PNPsynthase"/>
    <property type="match status" value="1"/>
</dbReference>
<feature type="binding site" evidence="4">
    <location>
        <begin position="224"/>
        <end position="225"/>
    </location>
    <ligand>
        <name>3-amino-2-oxopropyl phosphate</name>
        <dbReference type="ChEBI" id="CHEBI:57279"/>
    </ligand>
</feature>
<dbReference type="NCBIfam" id="TIGR00559">
    <property type="entry name" value="pdxJ"/>
    <property type="match status" value="1"/>
</dbReference>
<evidence type="ECO:0000313" key="7">
    <source>
        <dbReference type="Proteomes" id="UP001240639"/>
    </source>
</evidence>
<dbReference type="NCBIfam" id="NF003627">
    <property type="entry name" value="PRK05265.1-5"/>
    <property type="match status" value="1"/>
</dbReference>
<keyword evidence="3 4" id="KW-0664">Pyridoxine biosynthesis</keyword>
<feature type="binding site" evidence="4">
    <location>
        <position position="15"/>
    </location>
    <ligand>
        <name>3-amino-2-oxopropyl phosphate</name>
        <dbReference type="ChEBI" id="CHEBI:57279"/>
    </ligand>
</feature>
<dbReference type="InterPro" id="IPR036130">
    <property type="entry name" value="Pyridoxine-5'_phos_synth"/>
</dbReference>
<dbReference type="EC" id="2.6.99.2" evidence="4 5"/>
<feature type="binding site" evidence="4">
    <location>
        <position position="108"/>
    </location>
    <ligand>
        <name>1-deoxy-D-xylulose 5-phosphate</name>
        <dbReference type="ChEBI" id="CHEBI:57792"/>
    </ligand>
</feature>
<dbReference type="Gene3D" id="3.20.20.70">
    <property type="entry name" value="Aldolase class I"/>
    <property type="match status" value="1"/>
</dbReference>
<comment type="pathway">
    <text evidence="4">Cofactor biosynthesis; pyridoxine 5'-phosphate biosynthesis; pyridoxine 5'-phosphate from D-erythrose 4-phosphate: step 5/5.</text>
</comment>
<name>A0ABT9HP16_9SPHN</name>
<dbReference type="Pfam" id="PF03740">
    <property type="entry name" value="PdxJ"/>
    <property type="match status" value="1"/>
</dbReference>
<comment type="subcellular location">
    <subcellularLocation>
        <location evidence="4">Cytoplasm</location>
    </subcellularLocation>
</comment>
<proteinExistence type="inferred from homology"/>